<dbReference type="AlphaFoldDB" id="A0A1N6K725"/>
<evidence type="ECO:0000256" key="1">
    <source>
        <dbReference type="ARBA" id="ARBA00022729"/>
    </source>
</evidence>
<sequence>MNHRHSESCPCCGDLQQRAVTRRRFLALAGEGAAALALMPRFGYAETETTVPTIAYDSVPDPVKLPIDMYFGECSGVALNSKGHIFVLSRGNTSGPAYAAAATQLLEFAPNGRFIREIGRNLYAWSFAHSVKVDVHDNIWVTDKGSDMVIKFTPEGRVAMVFGRKQEAADEETGPLKHPNPPLPAEPGRFRQVTDVAWDAAGNTYISDGYINSRVAKVDKDGNWLKSWGERGTGPGQFHTPHSIALDANGSVYVADRSNRRVQVFDGEGNFQRQFTIDVPVPPNARPAIGYAPDEAAIAAGTFAPGSPWTIAISPGPDQVMYCSDAFPGRIYKLTLDGKVLGVLGESGKQLKQFGWIHQMACPSENTLFVAELLNWRVQKLVLHA</sequence>
<dbReference type="GO" id="GO:0005576">
    <property type="term" value="C:extracellular region"/>
    <property type="evidence" value="ECO:0007669"/>
    <property type="project" value="TreeGrafter"/>
</dbReference>
<evidence type="ECO:0000256" key="3">
    <source>
        <dbReference type="ARBA" id="ARBA00023180"/>
    </source>
</evidence>
<feature type="region of interest" description="Disordered" evidence="5">
    <location>
        <begin position="168"/>
        <end position="188"/>
    </location>
</feature>
<evidence type="ECO:0000256" key="2">
    <source>
        <dbReference type="ARBA" id="ARBA00022737"/>
    </source>
</evidence>
<dbReference type="EMBL" id="FSRM01000002">
    <property type="protein sequence ID" value="SIO52362.1"/>
    <property type="molecule type" value="Genomic_DNA"/>
</dbReference>
<dbReference type="Proteomes" id="UP000184693">
    <property type="component" value="Unassembled WGS sequence"/>
</dbReference>
<dbReference type="CDD" id="cd14958">
    <property type="entry name" value="NHL_PAL_like"/>
    <property type="match status" value="1"/>
</dbReference>
<proteinExistence type="predicted"/>
<keyword evidence="1" id="KW-0732">Signal</keyword>
<dbReference type="RefSeq" id="WP_074268105.1">
    <property type="nucleotide sequence ID" value="NZ_FSRM01000002.1"/>
</dbReference>
<evidence type="ECO:0000256" key="5">
    <source>
        <dbReference type="SAM" id="MobiDB-lite"/>
    </source>
</evidence>
<dbReference type="Pfam" id="PF01436">
    <property type="entry name" value="NHL"/>
    <property type="match status" value="1"/>
</dbReference>
<feature type="repeat" description="NHL" evidence="4">
    <location>
        <begin position="229"/>
        <end position="268"/>
    </location>
</feature>
<dbReference type="InterPro" id="IPR001258">
    <property type="entry name" value="NHL_repeat"/>
</dbReference>
<reference evidence="6 7" key="1">
    <citation type="submission" date="2016-11" db="EMBL/GenBank/DDBJ databases">
        <authorList>
            <person name="Jaros S."/>
            <person name="Januszkiewicz K."/>
            <person name="Wedrychowicz H."/>
        </authorList>
    </citation>
    <scope>NUCLEOTIDE SEQUENCE [LARGE SCALE GENOMIC DNA]</scope>
    <source>
        <strain evidence="6 7">GAS86</strain>
    </source>
</reference>
<accession>A0A1N6K725</accession>
<evidence type="ECO:0000256" key="4">
    <source>
        <dbReference type="PROSITE-ProRule" id="PRU00504"/>
    </source>
</evidence>
<organism evidence="6 7">
    <name type="scientific">Paraburkholderia phenazinium</name>
    <dbReference type="NCBI Taxonomy" id="60549"/>
    <lineage>
        <taxon>Bacteria</taxon>
        <taxon>Pseudomonadati</taxon>
        <taxon>Pseudomonadota</taxon>
        <taxon>Betaproteobacteria</taxon>
        <taxon>Burkholderiales</taxon>
        <taxon>Burkholderiaceae</taxon>
        <taxon>Paraburkholderia</taxon>
    </lineage>
</organism>
<evidence type="ECO:0000313" key="6">
    <source>
        <dbReference type="EMBL" id="SIO52362.1"/>
    </source>
</evidence>
<evidence type="ECO:0000313" key="7">
    <source>
        <dbReference type="Proteomes" id="UP000184693"/>
    </source>
</evidence>
<dbReference type="PANTHER" id="PTHR10680">
    <property type="entry name" value="PEPTIDYL-GLYCINE ALPHA-AMIDATING MONOOXYGENASE"/>
    <property type="match status" value="1"/>
</dbReference>
<dbReference type="PANTHER" id="PTHR10680:SF28">
    <property type="entry name" value="SMP-30_GLUCONOLACTONASE_LRE-LIKE REGION DOMAIN-CONTAINING PROTEIN"/>
    <property type="match status" value="1"/>
</dbReference>
<gene>
    <name evidence="6" type="ORF">SAMN05444168_6246</name>
</gene>
<keyword evidence="2" id="KW-0677">Repeat</keyword>
<dbReference type="SUPFAM" id="SSF101898">
    <property type="entry name" value="NHL repeat"/>
    <property type="match status" value="1"/>
</dbReference>
<dbReference type="InterPro" id="IPR011042">
    <property type="entry name" value="6-blade_b-propeller_TolB-like"/>
</dbReference>
<name>A0A1N6K725_9BURK</name>
<dbReference type="Gene3D" id="2.120.10.30">
    <property type="entry name" value="TolB, C-terminal domain"/>
    <property type="match status" value="1"/>
</dbReference>
<protein>
    <submittedName>
        <fullName evidence="6">NHL repeat-containing protein</fullName>
    </submittedName>
</protein>
<dbReference type="PROSITE" id="PS51125">
    <property type="entry name" value="NHL"/>
    <property type="match status" value="1"/>
</dbReference>
<dbReference type="InterPro" id="IPR006311">
    <property type="entry name" value="TAT_signal"/>
</dbReference>
<keyword evidence="3" id="KW-0325">Glycoprotein</keyword>
<dbReference type="OrthoDB" id="9768084at2"/>
<dbReference type="PROSITE" id="PS51318">
    <property type="entry name" value="TAT"/>
    <property type="match status" value="1"/>
</dbReference>